<dbReference type="Proteomes" id="UP000465601">
    <property type="component" value="Unassembled WGS sequence"/>
</dbReference>
<comment type="caution">
    <text evidence="1">The sequence shown here is derived from an EMBL/GenBank/DDBJ whole genome shotgun (WGS) entry which is preliminary data.</text>
</comment>
<dbReference type="OrthoDB" id="2082720at2"/>
<accession>A0A833HMS1</accession>
<proteinExistence type="predicted"/>
<dbReference type="RefSeq" id="WP_151866790.1">
    <property type="nucleotide sequence ID" value="NZ_WBZB01000047.1"/>
</dbReference>
<dbReference type="AlphaFoldDB" id="A0A833HMS1"/>
<sequence>MKYHIYQYGPGCKWMDNLQEAAEYFKQLSDDGRYTAIGITEGAYAVDVVIKGQYAKGQDFLISQDIRQSKLFEEKPEKMIGALSNLYEAVGVKAEISQKMIEDLKDLANELDHELDEI</sequence>
<name>A0A833HMS1_9FIRM</name>
<evidence type="ECO:0000313" key="1">
    <source>
        <dbReference type="EMBL" id="KAB3527097.1"/>
    </source>
</evidence>
<dbReference type="EMBL" id="WBZB01000047">
    <property type="protein sequence ID" value="KAB3527097.1"/>
    <property type="molecule type" value="Genomic_DNA"/>
</dbReference>
<protein>
    <submittedName>
        <fullName evidence="1">Uncharacterized protein</fullName>
    </submittedName>
</protein>
<organism evidence="1 2">
    <name type="scientific">Alkaliphilus serpentinus</name>
    <dbReference type="NCBI Taxonomy" id="1482731"/>
    <lineage>
        <taxon>Bacteria</taxon>
        <taxon>Bacillati</taxon>
        <taxon>Bacillota</taxon>
        <taxon>Clostridia</taxon>
        <taxon>Peptostreptococcales</taxon>
        <taxon>Natronincolaceae</taxon>
        <taxon>Alkaliphilus</taxon>
    </lineage>
</organism>
<gene>
    <name evidence="1" type="ORF">F8153_13050</name>
</gene>
<reference evidence="1 2" key="1">
    <citation type="submission" date="2019-10" db="EMBL/GenBank/DDBJ databases">
        <title>Alkaliphilus serpentinus sp. nov. and Alkaliphilus pronyensis sp. nov., two novel anaerobic alkaliphilic species isolated from the serpentinized-hosted hydrothermal field of the Prony Bay (New Caledonia).</title>
        <authorList>
            <person name="Postec A."/>
        </authorList>
    </citation>
    <scope>NUCLEOTIDE SEQUENCE [LARGE SCALE GENOMIC DNA]</scope>
    <source>
        <strain evidence="1 2">LacT</strain>
    </source>
</reference>
<keyword evidence="2" id="KW-1185">Reference proteome</keyword>
<evidence type="ECO:0000313" key="2">
    <source>
        <dbReference type="Proteomes" id="UP000465601"/>
    </source>
</evidence>